<sequence length="211" mass="22227">MRAAPETGLPLSQQRPQGRASSEAAGRPWRSHWAVGSGPCPCWAAGRWLDRRAPYPPSVPLPSRGSAPSHVPGPALGPTAPAGGCRRRAVGAQHVDKAALSECCPETFPEPSPTFQFHIVLPWLGVWELLSSREVQDLSGLGCAAGRVSLQTCAPSAGSSHQHSWTEQSKPSRSAASDRGPLVGPEQLCSGSWFQGTSQAKGMLAGLKPRD</sequence>
<name>A0ACB1MMT8_RANTA</name>
<accession>A0ACB1MMT8</accession>
<dbReference type="Proteomes" id="UP001162501">
    <property type="component" value="Chromosome 34"/>
</dbReference>
<gene>
    <name evidence="1" type="ORF">MRATA1EN22A_LOCUS22383</name>
</gene>
<organism evidence="1 2">
    <name type="scientific">Rangifer tarandus platyrhynchus</name>
    <name type="common">Svalbard reindeer</name>
    <dbReference type="NCBI Taxonomy" id="3082113"/>
    <lineage>
        <taxon>Eukaryota</taxon>
        <taxon>Metazoa</taxon>
        <taxon>Chordata</taxon>
        <taxon>Craniata</taxon>
        <taxon>Vertebrata</taxon>
        <taxon>Euteleostomi</taxon>
        <taxon>Mammalia</taxon>
        <taxon>Eutheria</taxon>
        <taxon>Laurasiatheria</taxon>
        <taxon>Artiodactyla</taxon>
        <taxon>Ruminantia</taxon>
        <taxon>Pecora</taxon>
        <taxon>Cervidae</taxon>
        <taxon>Odocoileinae</taxon>
        <taxon>Rangifer</taxon>
    </lineage>
</organism>
<evidence type="ECO:0000313" key="1">
    <source>
        <dbReference type="EMBL" id="CAN0502035.1"/>
    </source>
</evidence>
<reference evidence="1" key="1">
    <citation type="submission" date="2025-03" db="EMBL/GenBank/DDBJ databases">
        <authorList>
            <consortium name="ELIXIR-Norway"/>
            <consortium name="Elixir Norway"/>
        </authorList>
    </citation>
    <scope>NUCLEOTIDE SEQUENCE</scope>
</reference>
<evidence type="ECO:0000313" key="2">
    <source>
        <dbReference type="Proteomes" id="UP001162501"/>
    </source>
</evidence>
<protein>
    <submittedName>
        <fullName evidence="1">Uncharacterized protein</fullName>
    </submittedName>
</protein>
<dbReference type="EMBL" id="OZ243562">
    <property type="protein sequence ID" value="CAN0502035.1"/>
    <property type="molecule type" value="Genomic_DNA"/>
</dbReference>
<proteinExistence type="predicted"/>